<evidence type="ECO:0000313" key="3">
    <source>
        <dbReference type="Proteomes" id="UP001162483"/>
    </source>
</evidence>
<feature type="compositionally biased region" description="Basic and acidic residues" evidence="1">
    <location>
        <begin position="15"/>
        <end position="24"/>
    </location>
</feature>
<evidence type="ECO:0000256" key="1">
    <source>
        <dbReference type="SAM" id="MobiDB-lite"/>
    </source>
</evidence>
<protein>
    <submittedName>
        <fullName evidence="2">Uncharacterized protein</fullName>
    </submittedName>
</protein>
<evidence type="ECO:0000313" key="2">
    <source>
        <dbReference type="EMBL" id="CAI9604048.1"/>
    </source>
</evidence>
<feature type="region of interest" description="Disordered" evidence="1">
    <location>
        <begin position="1"/>
        <end position="27"/>
    </location>
</feature>
<dbReference type="Proteomes" id="UP001162483">
    <property type="component" value="Unassembled WGS sequence"/>
</dbReference>
<reference evidence="2" key="1">
    <citation type="submission" date="2023-05" db="EMBL/GenBank/DDBJ databases">
        <authorList>
            <person name="Stuckert A."/>
        </authorList>
    </citation>
    <scope>NUCLEOTIDE SEQUENCE</scope>
</reference>
<name>A0ABN9G3T5_9NEOB</name>
<gene>
    <name evidence="2" type="ORF">SPARVUS_LOCUS13413884</name>
</gene>
<comment type="caution">
    <text evidence="2">The sequence shown here is derived from an EMBL/GenBank/DDBJ whole genome shotgun (WGS) entry which is preliminary data.</text>
</comment>
<accession>A0ABN9G3T5</accession>
<dbReference type="EMBL" id="CATNWA010017922">
    <property type="protein sequence ID" value="CAI9604048.1"/>
    <property type="molecule type" value="Genomic_DNA"/>
</dbReference>
<keyword evidence="3" id="KW-1185">Reference proteome</keyword>
<proteinExistence type="predicted"/>
<organism evidence="2 3">
    <name type="scientific">Staurois parvus</name>
    <dbReference type="NCBI Taxonomy" id="386267"/>
    <lineage>
        <taxon>Eukaryota</taxon>
        <taxon>Metazoa</taxon>
        <taxon>Chordata</taxon>
        <taxon>Craniata</taxon>
        <taxon>Vertebrata</taxon>
        <taxon>Euteleostomi</taxon>
        <taxon>Amphibia</taxon>
        <taxon>Batrachia</taxon>
        <taxon>Anura</taxon>
        <taxon>Neobatrachia</taxon>
        <taxon>Ranoidea</taxon>
        <taxon>Ranidae</taxon>
        <taxon>Staurois</taxon>
    </lineage>
</organism>
<sequence length="83" mass="9596">MEGRKMNSGNRQKRGREIADRGQRDISSPCFTNNVVRYSRYGSTLLYRDQALRDTGDSSIGCQIEFYFWSIPDISFEDSGLFQ</sequence>